<gene>
    <name evidence="1" type="ORF">Gohar_006635</name>
</gene>
<proteinExistence type="predicted"/>
<dbReference type="Proteomes" id="UP000593560">
    <property type="component" value="Unassembled WGS sequence"/>
</dbReference>
<dbReference type="AlphaFoldDB" id="A0A7J9GE15"/>
<evidence type="ECO:0000313" key="2">
    <source>
        <dbReference type="Proteomes" id="UP000593560"/>
    </source>
</evidence>
<name>A0A7J9GE15_9ROSI</name>
<dbReference type="OrthoDB" id="940001at2759"/>
<accession>A0A7J9GE15</accession>
<evidence type="ECO:0000313" key="1">
    <source>
        <dbReference type="EMBL" id="MBA0795800.1"/>
    </source>
</evidence>
<organism evidence="1 2">
    <name type="scientific">Gossypium harknessii</name>
    <dbReference type="NCBI Taxonomy" id="34285"/>
    <lineage>
        <taxon>Eukaryota</taxon>
        <taxon>Viridiplantae</taxon>
        <taxon>Streptophyta</taxon>
        <taxon>Embryophyta</taxon>
        <taxon>Tracheophyta</taxon>
        <taxon>Spermatophyta</taxon>
        <taxon>Magnoliopsida</taxon>
        <taxon>eudicotyledons</taxon>
        <taxon>Gunneridae</taxon>
        <taxon>Pentapetalae</taxon>
        <taxon>rosids</taxon>
        <taxon>malvids</taxon>
        <taxon>Malvales</taxon>
        <taxon>Malvaceae</taxon>
        <taxon>Malvoideae</taxon>
        <taxon>Gossypium</taxon>
    </lineage>
</organism>
<dbReference type="InterPro" id="IPR040256">
    <property type="entry name" value="At4g02000-like"/>
</dbReference>
<sequence>MVVDLVVEPTISWKDKLVSKGPGGLRGEIEALGAKLVEEFYFQEGDITSSIVNGIPLVVFLERVYHFFIKDMANIVLIKLFGRTTGFAALQNKIYNMWKPSMPIKMMDTENVQPWSLEFNPAQPFSSDVMAWIRFLGYMYKQKVLWEIREMVVKVTKLDFNPNNGARGRFARMAIYVNLDKLFVPQVLINGNIHKVEYKHLPWIYFSCKRYGYRKGVCTNTVPGPMTNMAVVESGGADDFVDSRVKKKGTLERGKHSGVKTVSTAARVRS</sequence>
<keyword evidence="2" id="KW-1185">Reference proteome</keyword>
<dbReference type="EMBL" id="JABFAD010000004">
    <property type="protein sequence ID" value="MBA0795800.1"/>
    <property type="molecule type" value="Genomic_DNA"/>
</dbReference>
<dbReference type="PANTHER" id="PTHR31286:SF173">
    <property type="entry name" value="DUF4283 DOMAIN-CONTAINING PROTEIN"/>
    <property type="match status" value="1"/>
</dbReference>
<dbReference type="PANTHER" id="PTHR31286">
    <property type="entry name" value="GLYCINE-RICH CELL WALL STRUCTURAL PROTEIN 1.8-LIKE"/>
    <property type="match status" value="1"/>
</dbReference>
<feature type="non-terminal residue" evidence="1">
    <location>
        <position position="270"/>
    </location>
</feature>
<protein>
    <recommendedName>
        <fullName evidence="3">DUF4283 domain-containing protein</fullName>
    </recommendedName>
</protein>
<evidence type="ECO:0008006" key="3">
    <source>
        <dbReference type="Google" id="ProtNLM"/>
    </source>
</evidence>
<comment type="caution">
    <text evidence="1">The sequence shown here is derived from an EMBL/GenBank/DDBJ whole genome shotgun (WGS) entry which is preliminary data.</text>
</comment>
<reference evidence="1 2" key="1">
    <citation type="journal article" date="2019" name="Genome Biol. Evol.">
        <title>Insights into the evolution of the New World diploid cottons (Gossypium, subgenus Houzingenia) based on genome sequencing.</title>
        <authorList>
            <person name="Grover C.E."/>
            <person name="Arick M.A. 2nd"/>
            <person name="Thrash A."/>
            <person name="Conover J.L."/>
            <person name="Sanders W.S."/>
            <person name="Peterson D.G."/>
            <person name="Frelichowski J.E."/>
            <person name="Scheffler J.A."/>
            <person name="Scheffler B.E."/>
            <person name="Wendel J.F."/>
        </authorList>
    </citation>
    <scope>NUCLEOTIDE SEQUENCE [LARGE SCALE GENOMIC DNA]</scope>
    <source>
        <strain evidence="1">0</strain>
        <tissue evidence="1">Leaf</tissue>
    </source>
</reference>